<name>A0A4Y9ZUS7_9AGAM</name>
<feature type="compositionally biased region" description="Acidic residues" evidence="2">
    <location>
        <begin position="114"/>
        <end position="125"/>
    </location>
</feature>
<feature type="region of interest" description="Disordered" evidence="2">
    <location>
        <begin position="1"/>
        <end position="220"/>
    </location>
</feature>
<feature type="compositionally biased region" description="Basic and acidic residues" evidence="2">
    <location>
        <begin position="342"/>
        <end position="355"/>
    </location>
</feature>
<keyword evidence="4" id="KW-1185">Reference proteome</keyword>
<dbReference type="AlphaFoldDB" id="A0A4Y9ZUS7"/>
<protein>
    <submittedName>
        <fullName evidence="3">Uncharacterized protein</fullName>
    </submittedName>
</protein>
<feature type="non-terminal residue" evidence="3">
    <location>
        <position position="1"/>
    </location>
</feature>
<feature type="compositionally biased region" description="Basic and acidic residues" evidence="2">
    <location>
        <begin position="41"/>
        <end position="51"/>
    </location>
</feature>
<dbReference type="Proteomes" id="UP000298061">
    <property type="component" value="Unassembled WGS sequence"/>
</dbReference>
<accession>A0A4Y9ZUS7</accession>
<dbReference type="STRING" id="135208.A0A4Y9ZUS7"/>
<reference evidence="3 4" key="1">
    <citation type="submission" date="2019-02" db="EMBL/GenBank/DDBJ databases">
        <title>Genome sequencing of the rare red list fungi Hericium alpestre (H. flagellum).</title>
        <authorList>
            <person name="Buettner E."/>
            <person name="Kellner H."/>
        </authorList>
    </citation>
    <scope>NUCLEOTIDE SEQUENCE [LARGE SCALE GENOMIC DNA]</scope>
    <source>
        <strain evidence="3 4">DSM 108284</strain>
    </source>
</reference>
<gene>
    <name evidence="3" type="ORF">EWM64_g5665</name>
</gene>
<organism evidence="3 4">
    <name type="scientific">Hericium alpestre</name>
    <dbReference type="NCBI Taxonomy" id="135208"/>
    <lineage>
        <taxon>Eukaryota</taxon>
        <taxon>Fungi</taxon>
        <taxon>Dikarya</taxon>
        <taxon>Basidiomycota</taxon>
        <taxon>Agaricomycotina</taxon>
        <taxon>Agaricomycetes</taxon>
        <taxon>Russulales</taxon>
        <taxon>Hericiaceae</taxon>
        <taxon>Hericium</taxon>
    </lineage>
</organism>
<keyword evidence="1" id="KW-0175">Coiled coil</keyword>
<dbReference type="EMBL" id="SFCI01000699">
    <property type="protein sequence ID" value="TFY78345.1"/>
    <property type="molecule type" value="Genomic_DNA"/>
</dbReference>
<proteinExistence type="predicted"/>
<comment type="caution">
    <text evidence="3">The sequence shown here is derived from an EMBL/GenBank/DDBJ whole genome shotgun (WGS) entry which is preliminary data.</text>
</comment>
<evidence type="ECO:0000313" key="3">
    <source>
        <dbReference type="EMBL" id="TFY78345.1"/>
    </source>
</evidence>
<evidence type="ECO:0000313" key="4">
    <source>
        <dbReference type="Proteomes" id="UP000298061"/>
    </source>
</evidence>
<feature type="coiled-coil region" evidence="1">
    <location>
        <begin position="435"/>
        <end position="462"/>
    </location>
</feature>
<feature type="region of interest" description="Disordered" evidence="2">
    <location>
        <begin position="342"/>
        <end position="361"/>
    </location>
</feature>
<evidence type="ECO:0000256" key="1">
    <source>
        <dbReference type="SAM" id="Coils"/>
    </source>
</evidence>
<evidence type="ECO:0000256" key="2">
    <source>
        <dbReference type="SAM" id="MobiDB-lite"/>
    </source>
</evidence>
<dbReference type="OrthoDB" id="6017at2759"/>
<sequence>WGAEGGGDASGKSTGRGDQKTGTSESKPESKASAETGSAKTSEKAKEKEKWAASYNGGWGTMSPSSGGGWGASTSWGTEGGADADGDATMQDQDAGKEEGEVQEGADATMQDVPAEEANEDEDEDHAWLQPPQTWTEISSGLGDAPVDANMGAQAPTRAGIQEPDPSRKSQADRGASAHIPPITVPTPAMDVDRKQREPSATPFDSDVGRYAPESLPGRRDACKNQIKSMAHAVQLYMRLQKEEEELAKYKRMQISKSYERVGRSGQDILNAKRKVFQDKVTASRKEYDMYINKLVGYPSLESILMGFDPDMEMRSALDYLGQIKEWTAAVQPSVQHIVDQEAKAQEQKRQRSPDEPDYIPASIRPVYQQLRNLEEQTAAMQAELEYRVDQTPDLAQLAAQDEALREPFDALNQRLGAVGAGIEEQANRFAPLMNIEAAQDIGQIKAEHEDLKAQVSQIEARTAQTHAEMASRWPRMSAEEREALAVDYRAESERLERYDLNDAFERAKELVLEQFMWGQGS</sequence>